<protein>
    <submittedName>
        <fullName evidence="1">Uncharacterized protein</fullName>
    </submittedName>
</protein>
<comment type="caution">
    <text evidence="1">The sequence shown here is derived from an EMBL/GenBank/DDBJ whole genome shotgun (WGS) entry which is preliminary data.</text>
</comment>
<accession>D3ALM2</accession>
<evidence type="ECO:0000313" key="2">
    <source>
        <dbReference type="Proteomes" id="UP000004968"/>
    </source>
</evidence>
<name>D3ALM2_9FIRM</name>
<dbReference type="Proteomes" id="UP000004968">
    <property type="component" value="Unassembled WGS sequence"/>
</dbReference>
<dbReference type="HOGENOM" id="CLU_3099634_0_0_9"/>
<evidence type="ECO:0000313" key="1">
    <source>
        <dbReference type="EMBL" id="EFC97283.1"/>
    </source>
</evidence>
<organism evidence="1 2">
    <name type="scientific">Hungatella hathewayi DSM 13479</name>
    <dbReference type="NCBI Taxonomy" id="566550"/>
    <lineage>
        <taxon>Bacteria</taxon>
        <taxon>Bacillati</taxon>
        <taxon>Bacillota</taxon>
        <taxon>Clostridia</taxon>
        <taxon>Lachnospirales</taxon>
        <taxon>Lachnospiraceae</taxon>
        <taxon>Hungatella</taxon>
    </lineage>
</organism>
<dbReference type="EMBL" id="ACIO01000412">
    <property type="protein sequence ID" value="EFC97283.1"/>
    <property type="molecule type" value="Genomic_DNA"/>
</dbReference>
<sequence length="51" mass="5364">MDTLAFGYILPTTGRIPDLHRLETCAAGRTNHKTPGPAGRSGSLLLTNITG</sequence>
<reference evidence="1 2" key="1">
    <citation type="submission" date="2010-01" db="EMBL/GenBank/DDBJ databases">
        <authorList>
            <person name="Weinstock G."/>
            <person name="Sodergren E."/>
            <person name="Clifton S."/>
            <person name="Fulton L."/>
            <person name="Fulton B."/>
            <person name="Courtney L."/>
            <person name="Fronick C."/>
            <person name="Harrison M."/>
            <person name="Strong C."/>
            <person name="Farmer C."/>
            <person name="Delahaunty K."/>
            <person name="Markovic C."/>
            <person name="Hall O."/>
            <person name="Minx P."/>
            <person name="Tomlinson C."/>
            <person name="Mitreva M."/>
            <person name="Nelson J."/>
            <person name="Hou S."/>
            <person name="Wollam A."/>
            <person name="Pepin K.H."/>
            <person name="Johnson M."/>
            <person name="Bhonagiri V."/>
            <person name="Nash W.E."/>
            <person name="Warren W."/>
            <person name="Chinwalla A."/>
            <person name="Mardis E.R."/>
            <person name="Wilson R.K."/>
        </authorList>
    </citation>
    <scope>NUCLEOTIDE SEQUENCE [LARGE SCALE GENOMIC DNA]</scope>
    <source>
        <strain evidence="1 2">DSM 13479</strain>
    </source>
</reference>
<gene>
    <name evidence="1" type="ORF">CLOSTHATH_04518</name>
</gene>
<dbReference type="AlphaFoldDB" id="D3ALM2"/>
<proteinExistence type="predicted"/>